<accession>A0A9P4LG51</accession>
<dbReference type="Pfam" id="PF24779">
    <property type="entry name" value="UTP23_sensor"/>
    <property type="match status" value="1"/>
</dbReference>
<dbReference type="InterPro" id="IPR029060">
    <property type="entry name" value="PIN-like_dom_sf"/>
</dbReference>
<dbReference type="InterPro" id="IPR006984">
    <property type="entry name" value="Fcf1/UTP23"/>
</dbReference>
<feature type="domain" description="UTP23 sensor motif region" evidence="9">
    <location>
        <begin position="208"/>
        <end position="227"/>
    </location>
</feature>
<protein>
    <recommendedName>
        <fullName evidence="7">U three protein 23</fullName>
    </recommendedName>
</protein>
<dbReference type="GO" id="GO:0006364">
    <property type="term" value="P:rRNA processing"/>
    <property type="evidence" value="ECO:0007669"/>
    <property type="project" value="UniProtKB-KW"/>
</dbReference>
<name>A0A9P4LG51_9PLEO</name>
<evidence type="ECO:0000313" key="11">
    <source>
        <dbReference type="Proteomes" id="UP000799777"/>
    </source>
</evidence>
<evidence type="ECO:0000256" key="5">
    <source>
        <dbReference type="ARBA" id="ARBA00037300"/>
    </source>
</evidence>
<dbReference type="AlphaFoldDB" id="A0A9P4LG51"/>
<dbReference type="Proteomes" id="UP000799777">
    <property type="component" value="Unassembled WGS sequence"/>
</dbReference>
<proteinExistence type="inferred from homology"/>
<dbReference type="SUPFAM" id="SSF88723">
    <property type="entry name" value="PIN domain-like"/>
    <property type="match status" value="1"/>
</dbReference>
<evidence type="ECO:0000256" key="3">
    <source>
        <dbReference type="ARBA" id="ARBA00022552"/>
    </source>
</evidence>
<keyword evidence="11" id="KW-1185">Reference proteome</keyword>
<comment type="caution">
    <text evidence="10">The sequence shown here is derived from an EMBL/GenBank/DDBJ whole genome shotgun (WGS) entry which is preliminary data.</text>
</comment>
<dbReference type="InterPro" id="IPR057776">
    <property type="entry name" value="UTP23_sensor"/>
</dbReference>
<evidence type="ECO:0000256" key="8">
    <source>
        <dbReference type="SAM" id="MobiDB-lite"/>
    </source>
</evidence>
<evidence type="ECO:0000256" key="6">
    <source>
        <dbReference type="ARBA" id="ARBA00038503"/>
    </source>
</evidence>
<evidence type="ECO:0000256" key="2">
    <source>
        <dbReference type="ARBA" id="ARBA00022517"/>
    </source>
</evidence>
<organism evidence="10 11">
    <name type="scientific">Setomelanomma holmii</name>
    <dbReference type="NCBI Taxonomy" id="210430"/>
    <lineage>
        <taxon>Eukaryota</taxon>
        <taxon>Fungi</taxon>
        <taxon>Dikarya</taxon>
        <taxon>Ascomycota</taxon>
        <taxon>Pezizomycotina</taxon>
        <taxon>Dothideomycetes</taxon>
        <taxon>Pleosporomycetidae</taxon>
        <taxon>Pleosporales</taxon>
        <taxon>Pleosporineae</taxon>
        <taxon>Phaeosphaeriaceae</taxon>
        <taxon>Setomelanomma</taxon>
    </lineage>
</organism>
<keyword evidence="4" id="KW-0539">Nucleus</keyword>
<comment type="similarity">
    <text evidence="6">Belongs to the UTP23/FCF1 family. UTP23 subfamily.</text>
</comment>
<dbReference type="EMBL" id="ML978271">
    <property type="protein sequence ID" value="KAF2025231.1"/>
    <property type="molecule type" value="Genomic_DNA"/>
</dbReference>
<dbReference type="FunFam" id="3.40.50.1010:FF:000006">
    <property type="entry name" value="rRNA-processing protein UTP23 homolog"/>
    <property type="match status" value="1"/>
</dbReference>
<comment type="function">
    <text evidence="5">Involved in rRNA-processing and ribosome biogenesis.</text>
</comment>
<feature type="region of interest" description="Disordered" evidence="8">
    <location>
        <begin position="156"/>
        <end position="286"/>
    </location>
</feature>
<dbReference type="Gene3D" id="3.40.50.1010">
    <property type="entry name" value="5'-nuclease"/>
    <property type="match status" value="1"/>
</dbReference>
<keyword evidence="3" id="KW-0698">rRNA processing</keyword>
<gene>
    <name evidence="10" type="ORF">EK21DRAFT_76898</name>
</gene>
<evidence type="ECO:0000256" key="4">
    <source>
        <dbReference type="ARBA" id="ARBA00023242"/>
    </source>
</evidence>
<evidence type="ECO:0000259" key="9">
    <source>
        <dbReference type="Pfam" id="PF24779"/>
    </source>
</evidence>
<keyword evidence="2" id="KW-0690">Ribosome biogenesis</keyword>
<dbReference type="OrthoDB" id="25675at2759"/>
<comment type="subcellular location">
    <subcellularLocation>
        <location evidence="1">Nucleus</location>
        <location evidence="1">Nucleolus</location>
    </subcellularLocation>
</comment>
<dbReference type="PANTHER" id="PTHR12416">
    <property type="entry name" value="RRNA-PROCESSING PROTEIN UTP23 HOMOLOG"/>
    <property type="match status" value="1"/>
</dbReference>
<evidence type="ECO:0000256" key="1">
    <source>
        <dbReference type="ARBA" id="ARBA00004604"/>
    </source>
</evidence>
<dbReference type="CDD" id="cd09865">
    <property type="entry name" value="PIN_ScUtp23p-like"/>
    <property type="match status" value="1"/>
</dbReference>
<evidence type="ECO:0000256" key="7">
    <source>
        <dbReference type="ARBA" id="ARBA00076388"/>
    </source>
</evidence>
<evidence type="ECO:0000313" key="10">
    <source>
        <dbReference type="EMBL" id="KAF2025231.1"/>
    </source>
</evidence>
<sequence>AYKKLLHQYELNFGFREPYQVLLDSQILEDAYKFKIDLVSRLQKVLGGPVKPMITTCDMRHLYLAKPKNETLILQAKEYERRRCNHQDLDEPLSTLECLSEVVDPKGNGTNKNRYIIASNDSRVRGHMRSIAGVPLIYISKSVVLMEPMANATEEIREREEKSKFKLGLKGQRKPDQAQKRKREEEDQEREGSSIVGGATGDARPAKKKRAKGPKQPNPLSMKKSKKDKDATQASTSKKSKPSVADGQPSTTDAAPTEGSGHKRKRKHKSKSDGDAASAPAEPTSP</sequence>
<reference evidence="10" key="1">
    <citation type="journal article" date="2020" name="Stud. Mycol.">
        <title>101 Dothideomycetes genomes: a test case for predicting lifestyles and emergence of pathogens.</title>
        <authorList>
            <person name="Haridas S."/>
            <person name="Albert R."/>
            <person name="Binder M."/>
            <person name="Bloem J."/>
            <person name="Labutti K."/>
            <person name="Salamov A."/>
            <person name="Andreopoulos B."/>
            <person name="Baker S."/>
            <person name="Barry K."/>
            <person name="Bills G."/>
            <person name="Bluhm B."/>
            <person name="Cannon C."/>
            <person name="Castanera R."/>
            <person name="Culley D."/>
            <person name="Daum C."/>
            <person name="Ezra D."/>
            <person name="Gonzalez J."/>
            <person name="Henrissat B."/>
            <person name="Kuo A."/>
            <person name="Liang C."/>
            <person name="Lipzen A."/>
            <person name="Lutzoni F."/>
            <person name="Magnuson J."/>
            <person name="Mondo S."/>
            <person name="Nolan M."/>
            <person name="Ohm R."/>
            <person name="Pangilinan J."/>
            <person name="Park H.-J."/>
            <person name="Ramirez L."/>
            <person name="Alfaro M."/>
            <person name="Sun H."/>
            <person name="Tritt A."/>
            <person name="Yoshinaga Y."/>
            <person name="Zwiers L.-H."/>
            <person name="Turgeon B."/>
            <person name="Goodwin S."/>
            <person name="Spatafora J."/>
            <person name="Crous P."/>
            <person name="Grigoriev I."/>
        </authorList>
    </citation>
    <scope>NUCLEOTIDE SEQUENCE</scope>
    <source>
        <strain evidence="10">CBS 110217</strain>
    </source>
</reference>
<dbReference type="GO" id="GO:0032040">
    <property type="term" value="C:small-subunit processome"/>
    <property type="evidence" value="ECO:0007669"/>
    <property type="project" value="InterPro"/>
</dbReference>
<dbReference type="Pfam" id="PF04900">
    <property type="entry name" value="Fcf1"/>
    <property type="match status" value="1"/>
</dbReference>
<feature type="compositionally biased region" description="Basic and acidic residues" evidence="8">
    <location>
        <begin position="173"/>
        <end position="185"/>
    </location>
</feature>
<feature type="non-terminal residue" evidence="10">
    <location>
        <position position="1"/>
    </location>
</feature>